<proteinExistence type="predicted"/>
<sequence length="63" mass="7405">MLIMLGNLSKLIQKVAGWLKLSQFGQLLSLYSHMIHACFKRIFILTRLTLQSSCNRKAFWRHL</sequence>
<accession>A0A0A9AML5</accession>
<dbReference type="AlphaFoldDB" id="A0A0A9AML5"/>
<organism evidence="1">
    <name type="scientific">Arundo donax</name>
    <name type="common">Giant reed</name>
    <name type="synonym">Donax arundinaceus</name>
    <dbReference type="NCBI Taxonomy" id="35708"/>
    <lineage>
        <taxon>Eukaryota</taxon>
        <taxon>Viridiplantae</taxon>
        <taxon>Streptophyta</taxon>
        <taxon>Embryophyta</taxon>
        <taxon>Tracheophyta</taxon>
        <taxon>Spermatophyta</taxon>
        <taxon>Magnoliopsida</taxon>
        <taxon>Liliopsida</taxon>
        <taxon>Poales</taxon>
        <taxon>Poaceae</taxon>
        <taxon>PACMAD clade</taxon>
        <taxon>Arundinoideae</taxon>
        <taxon>Arundineae</taxon>
        <taxon>Arundo</taxon>
    </lineage>
</organism>
<dbReference type="EMBL" id="GBRH01249553">
    <property type="protein sequence ID" value="JAD48342.1"/>
    <property type="molecule type" value="Transcribed_RNA"/>
</dbReference>
<reference evidence="1" key="2">
    <citation type="journal article" date="2015" name="Data Brief">
        <title>Shoot transcriptome of the giant reed, Arundo donax.</title>
        <authorList>
            <person name="Barrero R.A."/>
            <person name="Guerrero F.D."/>
            <person name="Moolhuijzen P."/>
            <person name="Goolsby J.A."/>
            <person name="Tidwell J."/>
            <person name="Bellgard S.E."/>
            <person name="Bellgard M.I."/>
        </authorList>
    </citation>
    <scope>NUCLEOTIDE SEQUENCE</scope>
    <source>
        <tissue evidence="1">Shoot tissue taken approximately 20 cm above the soil surface</tissue>
    </source>
</reference>
<name>A0A0A9AML5_ARUDO</name>
<protein>
    <submittedName>
        <fullName evidence="1">AW257883</fullName>
    </submittedName>
</protein>
<reference evidence="1" key="1">
    <citation type="submission" date="2014-09" db="EMBL/GenBank/DDBJ databases">
        <authorList>
            <person name="Magalhaes I.L.F."/>
            <person name="Oliveira U."/>
            <person name="Santos F.R."/>
            <person name="Vidigal T.H.D.A."/>
            <person name="Brescovit A.D."/>
            <person name="Santos A.J."/>
        </authorList>
    </citation>
    <scope>NUCLEOTIDE SEQUENCE</scope>
    <source>
        <tissue evidence="1">Shoot tissue taken approximately 20 cm above the soil surface</tissue>
    </source>
</reference>
<evidence type="ECO:0000313" key="1">
    <source>
        <dbReference type="EMBL" id="JAD48342.1"/>
    </source>
</evidence>